<sequence>MYGRRHMFASRSVKAMLGALALAAGLSAGPAAARASLGEVDAVHQGLLAVGIADEIRKKCDDVSARMITAYSYLNSLKSTARSMGYSDEEIEDYVTSKAEKKKYRAEGEAWLQARGVTLGQSEGYCRVGREEIERGSAIGQLLRAR</sequence>
<evidence type="ECO:0000256" key="1">
    <source>
        <dbReference type="SAM" id="SignalP"/>
    </source>
</evidence>
<feature type="signal peptide" evidence="1">
    <location>
        <begin position="1"/>
        <end position="33"/>
    </location>
</feature>
<dbReference type="Proteomes" id="UP000617145">
    <property type="component" value="Unassembled WGS sequence"/>
</dbReference>
<organism evidence="2 3">
    <name type="scientific">Salipiger pallidus</name>
    <dbReference type="NCBI Taxonomy" id="1775170"/>
    <lineage>
        <taxon>Bacteria</taxon>
        <taxon>Pseudomonadati</taxon>
        <taxon>Pseudomonadota</taxon>
        <taxon>Alphaproteobacteria</taxon>
        <taxon>Rhodobacterales</taxon>
        <taxon>Roseobacteraceae</taxon>
        <taxon>Salipiger</taxon>
    </lineage>
</organism>
<accession>A0A8J2ZGX2</accession>
<proteinExistence type="predicted"/>
<name>A0A8J2ZGX2_9RHOB</name>
<protein>
    <submittedName>
        <fullName evidence="2">NADH dehydrogenase subunit E</fullName>
    </submittedName>
</protein>
<keyword evidence="3" id="KW-1185">Reference proteome</keyword>
<reference evidence="2" key="2">
    <citation type="submission" date="2020-09" db="EMBL/GenBank/DDBJ databases">
        <authorList>
            <person name="Sun Q."/>
            <person name="Zhou Y."/>
        </authorList>
    </citation>
    <scope>NUCLEOTIDE SEQUENCE</scope>
    <source>
        <strain evidence="2">CGMCC 1.15762</strain>
    </source>
</reference>
<dbReference type="EMBL" id="BMJV01000001">
    <property type="protein sequence ID" value="GGG61841.1"/>
    <property type="molecule type" value="Genomic_DNA"/>
</dbReference>
<comment type="caution">
    <text evidence="2">The sequence shown here is derived from an EMBL/GenBank/DDBJ whole genome shotgun (WGS) entry which is preliminary data.</text>
</comment>
<keyword evidence="1" id="KW-0732">Signal</keyword>
<dbReference type="InterPro" id="IPR020349">
    <property type="entry name" value="Uncharacterised_14.7kDa"/>
</dbReference>
<evidence type="ECO:0000313" key="3">
    <source>
        <dbReference type="Proteomes" id="UP000617145"/>
    </source>
</evidence>
<dbReference type="AlphaFoldDB" id="A0A8J2ZGX2"/>
<reference evidence="2" key="1">
    <citation type="journal article" date="2014" name="Int. J. Syst. Evol. Microbiol.">
        <title>Complete genome sequence of Corynebacterium casei LMG S-19264T (=DSM 44701T), isolated from a smear-ripened cheese.</title>
        <authorList>
            <consortium name="US DOE Joint Genome Institute (JGI-PGF)"/>
            <person name="Walter F."/>
            <person name="Albersmeier A."/>
            <person name="Kalinowski J."/>
            <person name="Ruckert C."/>
        </authorList>
    </citation>
    <scope>NUCLEOTIDE SEQUENCE</scope>
    <source>
        <strain evidence="2">CGMCC 1.15762</strain>
    </source>
</reference>
<dbReference type="Pfam" id="PF17267">
    <property type="entry name" value="DUF5333"/>
    <property type="match status" value="1"/>
</dbReference>
<feature type="chain" id="PRO_5035308876" evidence="1">
    <location>
        <begin position="34"/>
        <end position="146"/>
    </location>
</feature>
<gene>
    <name evidence="2" type="ORF">GCM10011415_05000</name>
</gene>
<evidence type="ECO:0000313" key="2">
    <source>
        <dbReference type="EMBL" id="GGG61841.1"/>
    </source>
</evidence>